<evidence type="ECO:0000313" key="2">
    <source>
        <dbReference type="Proteomes" id="UP000799755"/>
    </source>
</evidence>
<name>A0ACB6R9C0_9PLEO</name>
<evidence type="ECO:0000313" key="1">
    <source>
        <dbReference type="EMBL" id="KAF2475924.1"/>
    </source>
</evidence>
<dbReference type="EMBL" id="MU003495">
    <property type="protein sequence ID" value="KAF2475924.1"/>
    <property type="molecule type" value="Genomic_DNA"/>
</dbReference>
<protein>
    <submittedName>
        <fullName evidence="1">Uncharacterized protein</fullName>
    </submittedName>
</protein>
<feature type="non-terminal residue" evidence="1">
    <location>
        <position position="92"/>
    </location>
</feature>
<organism evidence="1 2">
    <name type="scientific">Lindgomyces ingoldianus</name>
    <dbReference type="NCBI Taxonomy" id="673940"/>
    <lineage>
        <taxon>Eukaryota</taxon>
        <taxon>Fungi</taxon>
        <taxon>Dikarya</taxon>
        <taxon>Ascomycota</taxon>
        <taxon>Pezizomycotina</taxon>
        <taxon>Dothideomycetes</taxon>
        <taxon>Pleosporomycetidae</taxon>
        <taxon>Pleosporales</taxon>
        <taxon>Lindgomycetaceae</taxon>
        <taxon>Lindgomyces</taxon>
    </lineage>
</organism>
<comment type="caution">
    <text evidence="1">The sequence shown here is derived from an EMBL/GenBank/DDBJ whole genome shotgun (WGS) entry which is preliminary data.</text>
</comment>
<proteinExistence type="predicted"/>
<gene>
    <name evidence="1" type="ORF">BDR25DRAFT_253566</name>
</gene>
<reference evidence="1" key="1">
    <citation type="journal article" date="2020" name="Stud. Mycol.">
        <title>101 Dothideomycetes genomes: a test case for predicting lifestyles and emergence of pathogens.</title>
        <authorList>
            <person name="Haridas S."/>
            <person name="Albert R."/>
            <person name="Binder M."/>
            <person name="Bloem J."/>
            <person name="Labutti K."/>
            <person name="Salamov A."/>
            <person name="Andreopoulos B."/>
            <person name="Baker S."/>
            <person name="Barry K."/>
            <person name="Bills G."/>
            <person name="Bluhm B."/>
            <person name="Cannon C."/>
            <person name="Castanera R."/>
            <person name="Culley D."/>
            <person name="Daum C."/>
            <person name="Ezra D."/>
            <person name="Gonzalez J."/>
            <person name="Henrissat B."/>
            <person name="Kuo A."/>
            <person name="Liang C."/>
            <person name="Lipzen A."/>
            <person name="Lutzoni F."/>
            <person name="Magnuson J."/>
            <person name="Mondo S."/>
            <person name="Nolan M."/>
            <person name="Ohm R."/>
            <person name="Pangilinan J."/>
            <person name="Park H.-J."/>
            <person name="Ramirez L."/>
            <person name="Alfaro M."/>
            <person name="Sun H."/>
            <person name="Tritt A."/>
            <person name="Yoshinaga Y."/>
            <person name="Zwiers L.-H."/>
            <person name="Turgeon B."/>
            <person name="Goodwin S."/>
            <person name="Spatafora J."/>
            <person name="Crous P."/>
            <person name="Grigoriev I."/>
        </authorList>
    </citation>
    <scope>NUCLEOTIDE SEQUENCE</scope>
    <source>
        <strain evidence="1">ATCC 200398</strain>
    </source>
</reference>
<dbReference type="Proteomes" id="UP000799755">
    <property type="component" value="Unassembled WGS sequence"/>
</dbReference>
<sequence length="92" mass="10136">MGSQTMYSTTSEETSLLYEQERKGLNEMLMPEAPAREITNGLKNADNLQPEDVDLLAVALGAPARRVLMRAEEVGPRTGWKDGYLSSAFGFL</sequence>
<accession>A0ACB6R9C0</accession>
<keyword evidence="2" id="KW-1185">Reference proteome</keyword>